<organism evidence="5 6">
    <name type="scientific">Microbacterium yannicii</name>
    <dbReference type="NCBI Taxonomy" id="671622"/>
    <lineage>
        <taxon>Bacteria</taxon>
        <taxon>Bacillati</taxon>
        <taxon>Actinomycetota</taxon>
        <taxon>Actinomycetes</taxon>
        <taxon>Micrococcales</taxon>
        <taxon>Microbacteriaceae</taxon>
        <taxon>Microbacterium</taxon>
    </lineage>
</organism>
<dbReference type="SUPFAM" id="SSF53756">
    <property type="entry name" value="UDP-Glycosyltransferase/glycogen phosphorylase"/>
    <property type="match status" value="1"/>
</dbReference>
<evidence type="ECO:0000313" key="5">
    <source>
        <dbReference type="EMBL" id="GAA5093694.1"/>
    </source>
</evidence>
<protein>
    <submittedName>
        <fullName evidence="5">Glycosyltransferase family 1 protein</fullName>
    </submittedName>
</protein>
<feature type="domain" description="Glycosyltransferase subfamily 4-like N-terminal" evidence="4">
    <location>
        <begin position="85"/>
        <end position="171"/>
    </location>
</feature>
<evidence type="ECO:0000313" key="6">
    <source>
        <dbReference type="Proteomes" id="UP001501407"/>
    </source>
</evidence>
<name>A0ABP9MA81_9MICO</name>
<gene>
    <name evidence="5" type="ORF">GCM10025760_24170</name>
</gene>
<proteinExistence type="predicted"/>
<feature type="domain" description="Glycosyl transferase family 1" evidence="3">
    <location>
        <begin position="179"/>
        <end position="330"/>
    </location>
</feature>
<reference evidence="6" key="1">
    <citation type="journal article" date="2019" name="Int. J. Syst. Evol. Microbiol.">
        <title>The Global Catalogue of Microorganisms (GCM) 10K type strain sequencing project: providing services to taxonomists for standard genome sequencing and annotation.</title>
        <authorList>
            <consortium name="The Broad Institute Genomics Platform"/>
            <consortium name="The Broad Institute Genome Sequencing Center for Infectious Disease"/>
            <person name="Wu L."/>
            <person name="Ma J."/>
        </authorList>
    </citation>
    <scope>NUCLEOTIDE SEQUENCE [LARGE SCALE GENOMIC DNA]</scope>
    <source>
        <strain evidence="6">JCM 18959</strain>
    </source>
</reference>
<dbReference type="Pfam" id="PF13439">
    <property type="entry name" value="Glyco_transf_4"/>
    <property type="match status" value="1"/>
</dbReference>
<keyword evidence="2" id="KW-0808">Transferase</keyword>
<dbReference type="CDD" id="cd03809">
    <property type="entry name" value="GT4_MtfB-like"/>
    <property type="match status" value="1"/>
</dbReference>
<dbReference type="Pfam" id="PF00534">
    <property type="entry name" value="Glycos_transf_1"/>
    <property type="match status" value="1"/>
</dbReference>
<dbReference type="PANTHER" id="PTHR46401">
    <property type="entry name" value="GLYCOSYLTRANSFERASE WBBK-RELATED"/>
    <property type="match status" value="1"/>
</dbReference>
<dbReference type="InterPro" id="IPR028098">
    <property type="entry name" value="Glyco_trans_4-like_N"/>
</dbReference>
<dbReference type="Gene3D" id="3.40.50.2000">
    <property type="entry name" value="Glycogen Phosphorylase B"/>
    <property type="match status" value="2"/>
</dbReference>
<accession>A0ABP9MA81</accession>
<dbReference type="RefSeq" id="WP_206687627.1">
    <property type="nucleotide sequence ID" value="NZ_BAABKZ010000002.1"/>
</dbReference>
<keyword evidence="6" id="KW-1185">Reference proteome</keyword>
<dbReference type="InterPro" id="IPR001296">
    <property type="entry name" value="Glyco_trans_1"/>
</dbReference>
<comment type="caution">
    <text evidence="5">The sequence shown here is derived from an EMBL/GenBank/DDBJ whole genome shotgun (WGS) entry which is preliminary data.</text>
</comment>
<dbReference type="PANTHER" id="PTHR46401:SF2">
    <property type="entry name" value="GLYCOSYLTRANSFERASE WBBK-RELATED"/>
    <property type="match status" value="1"/>
</dbReference>
<sequence>MTATAASQLVVNGRFFSQPATGVQRFAEQSLRQIAGLRDGVTVVVPVDATVPKWLDEDHVIRVGRLRGHAWEQIELPRYLAQQGSPLLLNLASTSPMRYRRQVSTHHDITYVRFPTSFSRSFRLLYRVIVPRMLASSQAVITVSEFSRQEIASHYGIDAEKISVVSNAADDRFRPGTGDPERPYFLAVSSPNEHKNFRRLLAAYSVAQDSVESDLIIIGEQTSSFVAQKYDLPATTRVQFTGRVDDDELVRLYQDARAFIFPSVYEGFGIPPLEAQQCGVPVASSHAASLPEVLHDSVLYFDPLDVSKIAEALTVLDSDAALRARLRQAGFANAAQYSWEQSAKDILSIADRVARSVK</sequence>
<evidence type="ECO:0000259" key="3">
    <source>
        <dbReference type="Pfam" id="PF00534"/>
    </source>
</evidence>
<evidence type="ECO:0000259" key="4">
    <source>
        <dbReference type="Pfam" id="PF13439"/>
    </source>
</evidence>
<dbReference type="EMBL" id="BAABKZ010000002">
    <property type="protein sequence ID" value="GAA5093694.1"/>
    <property type="molecule type" value="Genomic_DNA"/>
</dbReference>
<dbReference type="Proteomes" id="UP001501407">
    <property type="component" value="Unassembled WGS sequence"/>
</dbReference>
<evidence type="ECO:0000256" key="1">
    <source>
        <dbReference type="ARBA" id="ARBA00022676"/>
    </source>
</evidence>
<evidence type="ECO:0000256" key="2">
    <source>
        <dbReference type="ARBA" id="ARBA00022679"/>
    </source>
</evidence>
<keyword evidence="1" id="KW-0328">Glycosyltransferase</keyword>